<name>A0A1Y5PWT1_9SPHN</name>
<dbReference type="InterPro" id="IPR006016">
    <property type="entry name" value="UspA"/>
</dbReference>
<reference evidence="3" key="1">
    <citation type="submission" date="2016-03" db="EMBL/GenBank/DDBJ databases">
        <authorList>
            <person name="Ploux O."/>
        </authorList>
    </citation>
    <scope>NUCLEOTIDE SEQUENCE</scope>
    <source>
        <strain evidence="3">UC10</strain>
    </source>
</reference>
<evidence type="ECO:0000259" key="2">
    <source>
        <dbReference type="Pfam" id="PF00582"/>
    </source>
</evidence>
<protein>
    <submittedName>
        <fullName evidence="3">UspA</fullName>
    </submittedName>
</protein>
<gene>
    <name evidence="3" type="ORF">SPPYR_3334</name>
</gene>
<feature type="domain" description="UspA" evidence="2">
    <location>
        <begin position="152"/>
        <end position="265"/>
    </location>
</feature>
<dbReference type="PANTHER" id="PTHR46268:SF15">
    <property type="entry name" value="UNIVERSAL STRESS PROTEIN HP_0031"/>
    <property type="match status" value="1"/>
</dbReference>
<evidence type="ECO:0000313" key="3">
    <source>
        <dbReference type="EMBL" id="SBV34449.1"/>
    </source>
</evidence>
<dbReference type="Pfam" id="PF00582">
    <property type="entry name" value="Usp"/>
    <property type="match status" value="1"/>
</dbReference>
<comment type="similarity">
    <text evidence="1">Belongs to the universal stress protein A family.</text>
</comment>
<sequence>MRSILVHADDEAASEGRLQVALDLARRFGGHVTLMIATPFQQFVSFDPFGGSYFAAEALAKAQADDLALEAGLAGRLEKEDVPWDIVVASGDIAGSLAATATLADLAVVSLPGDAKGAASPLLAGDLALAISTPVLALPQGTARLDPDAPAMVAWNGSAQAAAALRAAVPLLRDRAVTLVSVGGEEGAFPATDALRYLSRHDIHADLRTVSRGGKTAEERLEEEAAALGAGLIVMGAFGRGRLRETLFGGATHYLVTSGRFPLLLAH</sequence>
<accession>A0A1Y5PWT1</accession>
<organism evidence="3">
    <name type="scientific">uncultured Sphingopyxis sp</name>
    <dbReference type="NCBI Taxonomy" id="310581"/>
    <lineage>
        <taxon>Bacteria</taxon>
        <taxon>Pseudomonadati</taxon>
        <taxon>Pseudomonadota</taxon>
        <taxon>Alphaproteobacteria</taxon>
        <taxon>Sphingomonadales</taxon>
        <taxon>Sphingomonadaceae</taxon>
        <taxon>Sphingopyxis</taxon>
        <taxon>environmental samples</taxon>
    </lineage>
</organism>
<dbReference type="EMBL" id="LT598653">
    <property type="protein sequence ID" value="SBV34449.1"/>
    <property type="molecule type" value="Genomic_DNA"/>
</dbReference>
<evidence type="ECO:0000256" key="1">
    <source>
        <dbReference type="ARBA" id="ARBA00008791"/>
    </source>
</evidence>
<dbReference type="Gene3D" id="3.40.50.12370">
    <property type="match status" value="1"/>
</dbReference>
<dbReference type="RefSeq" id="WP_295321436.1">
    <property type="nucleotide sequence ID" value="NZ_LT598653.1"/>
</dbReference>
<dbReference type="AlphaFoldDB" id="A0A1Y5PWT1"/>
<dbReference type="PANTHER" id="PTHR46268">
    <property type="entry name" value="STRESS RESPONSE PROTEIN NHAX"/>
    <property type="match status" value="1"/>
</dbReference>
<proteinExistence type="inferred from homology"/>
<dbReference type="SUPFAM" id="SSF52402">
    <property type="entry name" value="Adenine nucleotide alpha hydrolases-like"/>
    <property type="match status" value="2"/>
</dbReference>
<dbReference type="KEGG" id="sphu:SPPYR_3334"/>